<reference evidence="1" key="1">
    <citation type="submission" date="2014-11" db="EMBL/GenBank/DDBJ databases">
        <authorList>
            <person name="Amaro Gonzalez C."/>
        </authorList>
    </citation>
    <scope>NUCLEOTIDE SEQUENCE</scope>
</reference>
<sequence>MFQPTQSISNPMLTLSWIFPVL</sequence>
<dbReference type="EMBL" id="GBXM01057636">
    <property type="protein sequence ID" value="JAH50941.1"/>
    <property type="molecule type" value="Transcribed_RNA"/>
</dbReference>
<protein>
    <submittedName>
        <fullName evidence="1">Uncharacterized protein</fullName>
    </submittedName>
</protein>
<proteinExistence type="predicted"/>
<dbReference type="AlphaFoldDB" id="A0A0E9TBG2"/>
<evidence type="ECO:0000313" key="1">
    <source>
        <dbReference type="EMBL" id="JAH50941.1"/>
    </source>
</evidence>
<reference evidence="1" key="2">
    <citation type="journal article" date="2015" name="Fish Shellfish Immunol.">
        <title>Early steps in the European eel (Anguilla anguilla)-Vibrio vulnificus interaction in the gills: Role of the RtxA13 toxin.</title>
        <authorList>
            <person name="Callol A."/>
            <person name="Pajuelo D."/>
            <person name="Ebbesson L."/>
            <person name="Teles M."/>
            <person name="MacKenzie S."/>
            <person name="Amaro C."/>
        </authorList>
    </citation>
    <scope>NUCLEOTIDE SEQUENCE</scope>
</reference>
<organism evidence="1">
    <name type="scientific">Anguilla anguilla</name>
    <name type="common">European freshwater eel</name>
    <name type="synonym">Muraena anguilla</name>
    <dbReference type="NCBI Taxonomy" id="7936"/>
    <lineage>
        <taxon>Eukaryota</taxon>
        <taxon>Metazoa</taxon>
        <taxon>Chordata</taxon>
        <taxon>Craniata</taxon>
        <taxon>Vertebrata</taxon>
        <taxon>Euteleostomi</taxon>
        <taxon>Actinopterygii</taxon>
        <taxon>Neopterygii</taxon>
        <taxon>Teleostei</taxon>
        <taxon>Anguilliformes</taxon>
        <taxon>Anguillidae</taxon>
        <taxon>Anguilla</taxon>
    </lineage>
</organism>
<name>A0A0E9TBG2_ANGAN</name>
<accession>A0A0E9TBG2</accession>